<evidence type="ECO:0000313" key="2">
    <source>
        <dbReference type="EMBL" id="QEU11988.1"/>
    </source>
</evidence>
<accession>A0ABX6A4E0</accession>
<reference evidence="2 3" key="1">
    <citation type="submission" date="2019-09" db="EMBL/GenBank/DDBJ databases">
        <title>FDA dAtabase for Regulatory Grade micrObial Sequences (FDA-ARGOS): Supporting development and validation of Infectious Disease Dx tests.</title>
        <authorList>
            <person name="Sciortino C."/>
            <person name="Tallon L."/>
            <person name="Sadzewicz L."/>
            <person name="Vavikolanu K."/>
            <person name="Mehta A."/>
            <person name="Aluvathingal J."/>
            <person name="Nadendla S."/>
            <person name="Nandy P."/>
            <person name="Geyer C."/>
            <person name="Yan Y."/>
            <person name="Sichtig H."/>
        </authorList>
    </citation>
    <scope>NUCLEOTIDE SEQUENCE [LARGE SCALE GENOMIC DNA]</scope>
    <source>
        <strain evidence="2 3">FDAARGOS_640</strain>
    </source>
</reference>
<keyword evidence="3" id="KW-1185">Reference proteome</keyword>
<dbReference type="Proteomes" id="UP000323865">
    <property type="component" value="Chromosome"/>
</dbReference>
<proteinExistence type="predicted"/>
<dbReference type="EMBL" id="CP044108">
    <property type="protein sequence ID" value="QEU11988.1"/>
    <property type="molecule type" value="Genomic_DNA"/>
</dbReference>
<feature type="compositionally biased region" description="Acidic residues" evidence="1">
    <location>
        <begin position="62"/>
        <end position="88"/>
    </location>
</feature>
<organism evidence="2 3">
    <name type="scientific">Dermabacter vaginalis</name>
    <dbReference type="NCBI Taxonomy" id="1630135"/>
    <lineage>
        <taxon>Bacteria</taxon>
        <taxon>Bacillati</taxon>
        <taxon>Actinomycetota</taxon>
        <taxon>Actinomycetes</taxon>
        <taxon>Micrococcales</taxon>
        <taxon>Dermabacteraceae</taxon>
        <taxon>Dermabacter</taxon>
    </lineage>
</organism>
<dbReference type="RefSeq" id="WP_150333273.1">
    <property type="nucleotide sequence ID" value="NZ_CP044108.1"/>
</dbReference>
<name>A0ABX6A4E0_9MICO</name>
<gene>
    <name evidence="2" type="ORF">FOB48_06515</name>
</gene>
<protein>
    <submittedName>
        <fullName evidence="2">SPOR domain-containing protein</fullName>
    </submittedName>
</protein>
<sequence length="88" mass="10146">MTTSLAGSSGYRLTKGRAVSEFYYNTKTKQIEEGSQSPAIELMGPYATREEAQHALEHAEERNEEWDEATEEWNEYYEDGDDSEEEEL</sequence>
<feature type="region of interest" description="Disordered" evidence="1">
    <location>
        <begin position="53"/>
        <end position="88"/>
    </location>
</feature>
<evidence type="ECO:0000313" key="3">
    <source>
        <dbReference type="Proteomes" id="UP000323865"/>
    </source>
</evidence>
<evidence type="ECO:0000256" key="1">
    <source>
        <dbReference type="SAM" id="MobiDB-lite"/>
    </source>
</evidence>